<name>A0A1Y3MH67_9BACI</name>
<accession>A0A1Y3MH67</accession>
<dbReference type="Proteomes" id="UP000195321">
    <property type="component" value="Unassembled WGS sequence"/>
</dbReference>
<comment type="caution">
    <text evidence="1">The sequence shown here is derived from an EMBL/GenBank/DDBJ whole genome shotgun (WGS) entry which is preliminary data.</text>
</comment>
<proteinExistence type="predicted"/>
<evidence type="ECO:0008006" key="3">
    <source>
        <dbReference type="Google" id="ProtNLM"/>
    </source>
</evidence>
<dbReference type="EMBL" id="MWPX01000004">
    <property type="protein sequence ID" value="OUM49769.1"/>
    <property type="molecule type" value="Genomic_DNA"/>
</dbReference>
<evidence type="ECO:0000313" key="1">
    <source>
        <dbReference type="EMBL" id="OUM49769.1"/>
    </source>
</evidence>
<dbReference type="RefSeq" id="WP_016116744.1">
    <property type="nucleotide sequence ID" value="NZ_CP189809.1"/>
</dbReference>
<reference evidence="1 2" key="1">
    <citation type="submission" date="2017-02" db="EMBL/GenBank/DDBJ databases">
        <title>Bacillus pseudomycoides isolate FSL K6-0042.</title>
        <authorList>
            <person name="Kovac J."/>
        </authorList>
    </citation>
    <scope>NUCLEOTIDE SEQUENCE [LARGE SCALE GENOMIC DNA]</scope>
    <source>
        <strain evidence="1 2">FSL K6-0042</strain>
    </source>
</reference>
<gene>
    <name evidence="1" type="ORF">BW425_06205</name>
</gene>
<sequence>MKQFLKKLYEHIEIILLVCLSVSFLLGVYTMINRTGDPTTMDYVAQAIIGTIIIGDVLFLIRERKKKIESEIKSICTR</sequence>
<evidence type="ECO:0000313" key="2">
    <source>
        <dbReference type="Proteomes" id="UP000195321"/>
    </source>
</evidence>
<protein>
    <recommendedName>
        <fullName evidence="3">Group-specific protein</fullName>
    </recommendedName>
</protein>
<organism evidence="1 2">
    <name type="scientific">Bacillus pseudomycoides</name>
    <dbReference type="NCBI Taxonomy" id="64104"/>
    <lineage>
        <taxon>Bacteria</taxon>
        <taxon>Bacillati</taxon>
        <taxon>Bacillota</taxon>
        <taxon>Bacilli</taxon>
        <taxon>Bacillales</taxon>
        <taxon>Bacillaceae</taxon>
        <taxon>Bacillus</taxon>
        <taxon>Bacillus cereus group</taxon>
    </lineage>
</organism>
<dbReference type="AlphaFoldDB" id="A0A1Y3MH67"/>